<name>A0A1I9LKC2_CAURA</name>
<keyword evidence="1" id="KW-0680">Restriction system</keyword>
<dbReference type="RefSeq" id="YP_009326808.1">
    <property type="nucleotide sequence ID" value="NC_032042.1"/>
</dbReference>
<sequence>MNSKLIDFISGIEVSATPEEQEAVQVFSKQLVEDYGYSKEQIITHPQFRVKSRPSDNKGQYPVDIAVFRNIQKKEDDLYIIVECKKKNRRDGQSQLEDYLKFSKAKVGVWFNGSEKVFLRKIEKNGQIFFDKIPNIPKVDQEIEDIGRFKRKDLKPTSNIQSIFKSIRNHLAGNTVGVTRDEMLAQQMINLIFCKLYDERFTHPDNPIKFRVGVNESPKEVENRILELFQKVQQTQKDVFTENDEIIMDRNSIVYVVGELQNYSLMNSNRDVITDAFETFIGHTLKGSQGQFFTPRNVVKMIVEILNPNENDKILDPACGSGGFLLESLKFVWNKMSNQYFELGWSDIQIEKKKFEIATSNFKGIDKDFFLVKVAKAYMNLMGDGKTGIFCEDGLENPQNWASQTYSQIQLGEFDLLMTNPPFGSKISVTGEAKLKEFQLGYKWKQNPRDSKFYKTQTIAQKTPPQELFIERCLHMLKTGGKMAIILPESYLHAPSKKYVLQYLTEKNNIQTIIDLPQNTFRPFCGVKTCLVIVQKNQRQQKNIMMGVVEQVGQDHKGDLIYRFDKNKETFTTEIWDDTLLIRKELALKNSLGEGNRIARKSRKYLFYVSSNSIIKNYYIPRYYWNLKIEEAKIQAKAMNMFLMPLGELLEKNILVSYKGHGSPPSRYKGRGRVPYIRVADIGNWDIYKNPTSRIPYNIYKSIKGVNGVDLQEKDILFVRRGSYRIGSVAILSPFDKEVLLTSEITVLRVNNNNIGLTAYYLLFALSHEITQIQINNKVFVDTTLTNIGERWKELEIPIFSEIEKMNHISDSVADIIQNKWKSVESLQQIQNNFGRLNF</sequence>
<dbReference type="Pfam" id="PF13588">
    <property type="entry name" value="HSDR_N_2"/>
    <property type="match status" value="1"/>
</dbReference>
<feature type="domain" description="DNA methylase adenine-specific" evidence="3">
    <location>
        <begin position="269"/>
        <end position="546"/>
    </location>
</feature>
<accession>A0A1I9LKC2</accession>
<dbReference type="InterPro" id="IPR029464">
    <property type="entry name" value="HSDR_N"/>
</dbReference>
<dbReference type="InterPro" id="IPR052916">
    <property type="entry name" value="Type-I_RE_MTase_Subunit"/>
</dbReference>
<feature type="domain" description="Type I restriction enzyme R protein N-terminal" evidence="4">
    <location>
        <begin position="22"/>
        <end position="137"/>
    </location>
</feature>
<dbReference type="InterPro" id="IPR029063">
    <property type="entry name" value="SAM-dependent_MTases_sf"/>
</dbReference>
<keyword evidence="2" id="KW-0238">DNA-binding</keyword>
<dbReference type="AlphaFoldDB" id="A0A1I9LKC2"/>
<dbReference type="EMBL" id="KT946602">
    <property type="protein sequence ID" value="ANJ70783.1"/>
    <property type="molecule type" value="Genomic_DNA"/>
</dbReference>
<dbReference type="GeneID" id="30511915"/>
<dbReference type="SUPFAM" id="SSF53335">
    <property type="entry name" value="S-adenosyl-L-methionine-dependent methyltransferases"/>
    <property type="match status" value="1"/>
</dbReference>
<organism evidence="5">
    <name type="scientific">Caulerpa racemosa</name>
    <name type="common">Green alga</name>
    <dbReference type="NCBI Taxonomy" id="76317"/>
    <lineage>
        <taxon>Eukaryota</taxon>
        <taxon>Viridiplantae</taxon>
        <taxon>Chlorophyta</taxon>
        <taxon>core chlorophytes</taxon>
        <taxon>Ulvophyceae</taxon>
        <taxon>TCBD clade</taxon>
        <taxon>Bryopsidales</taxon>
        <taxon>Halimedineae</taxon>
        <taxon>Caulerpaceae</taxon>
        <taxon>Caulerpa</taxon>
    </lineage>
</organism>
<dbReference type="GO" id="GO:0009307">
    <property type="term" value="P:DNA restriction-modification system"/>
    <property type="evidence" value="ECO:0007669"/>
    <property type="project" value="UniProtKB-KW"/>
</dbReference>
<evidence type="ECO:0000256" key="2">
    <source>
        <dbReference type="ARBA" id="ARBA00023125"/>
    </source>
</evidence>
<keyword evidence="5" id="KW-0934">Plastid</keyword>
<dbReference type="InterPro" id="IPR003356">
    <property type="entry name" value="DNA_methylase_A-5"/>
</dbReference>
<dbReference type="SUPFAM" id="SSF116734">
    <property type="entry name" value="DNA methylase specificity domain"/>
    <property type="match status" value="1"/>
</dbReference>
<dbReference type="PANTHER" id="PTHR42998:SF1">
    <property type="entry name" value="TYPE I RESTRICTION ENZYME HINDI METHYLASE SUBUNIT"/>
    <property type="match status" value="1"/>
</dbReference>
<dbReference type="GO" id="GO:0008170">
    <property type="term" value="F:N-methyltransferase activity"/>
    <property type="evidence" value="ECO:0007669"/>
    <property type="project" value="InterPro"/>
</dbReference>
<dbReference type="PANTHER" id="PTHR42998">
    <property type="entry name" value="TYPE I RESTRICTION ENZYME HINDVIIP M PROTEIN-RELATED"/>
    <property type="match status" value="1"/>
</dbReference>
<dbReference type="Pfam" id="PF02384">
    <property type="entry name" value="N6_Mtase"/>
    <property type="match status" value="1"/>
</dbReference>
<proteinExistence type="predicted"/>
<keyword evidence="5" id="KW-0150">Chloroplast</keyword>
<evidence type="ECO:0000256" key="1">
    <source>
        <dbReference type="ARBA" id="ARBA00022747"/>
    </source>
</evidence>
<dbReference type="Gene3D" id="3.40.50.150">
    <property type="entry name" value="Vaccinia Virus protein VP39"/>
    <property type="match status" value="1"/>
</dbReference>
<dbReference type="InterPro" id="IPR044946">
    <property type="entry name" value="Restrct_endonuc_typeI_TRD_sf"/>
</dbReference>
<protein>
    <submittedName>
        <fullName evidence="5">Uncharacterized protein</fullName>
    </submittedName>
</protein>
<evidence type="ECO:0000259" key="4">
    <source>
        <dbReference type="Pfam" id="PF13588"/>
    </source>
</evidence>
<dbReference type="PRINTS" id="PR00507">
    <property type="entry name" value="N12N6MTFRASE"/>
</dbReference>
<geneLocation type="chloroplast" evidence="5"/>
<evidence type="ECO:0000313" key="5">
    <source>
        <dbReference type="EMBL" id="ANJ70783.1"/>
    </source>
</evidence>
<gene>
    <name evidence="5" type="primary">orf6</name>
</gene>
<reference evidence="5" key="1">
    <citation type="submission" date="2015-10" db="EMBL/GenBank/DDBJ databases">
        <title>Complete chloroplast Genomes for Caulerpa racemosa and Codium decorticatum (Bryopsidales, Chlorophyta) and Comparative Analyses of Five Siphonous Green Seaweed Plastomes.</title>
        <authorList>
            <person name="Lam D.W."/>
            <person name="Lopez-Bautista J.M."/>
        </authorList>
    </citation>
    <scope>NUCLEOTIDE SEQUENCE</scope>
</reference>
<dbReference type="GO" id="GO:0003677">
    <property type="term" value="F:DNA binding"/>
    <property type="evidence" value="ECO:0007669"/>
    <property type="project" value="UniProtKB-KW"/>
</dbReference>
<dbReference type="Gene3D" id="3.90.220.20">
    <property type="entry name" value="DNA methylase specificity domains"/>
    <property type="match status" value="1"/>
</dbReference>
<evidence type="ECO:0000259" key="3">
    <source>
        <dbReference type="Pfam" id="PF02384"/>
    </source>
</evidence>